<name>S5DXJ8_9ACTN</name>
<keyword evidence="1" id="KW-0472">Membrane</keyword>
<evidence type="ECO:0000256" key="1">
    <source>
        <dbReference type="SAM" id="Phobius"/>
    </source>
</evidence>
<feature type="transmembrane region" description="Helical" evidence="1">
    <location>
        <begin position="15"/>
        <end position="34"/>
    </location>
</feature>
<feature type="transmembrane region" description="Helical" evidence="1">
    <location>
        <begin position="198"/>
        <end position="216"/>
    </location>
</feature>
<dbReference type="GO" id="GO:0005886">
    <property type="term" value="C:plasma membrane"/>
    <property type="evidence" value="ECO:0007669"/>
    <property type="project" value="UniProtKB-SubCell"/>
</dbReference>
<feature type="transmembrane region" description="Helical" evidence="1">
    <location>
        <begin position="174"/>
        <end position="191"/>
    </location>
</feature>
<evidence type="ECO:0000313" key="2">
    <source>
        <dbReference type="EMBL" id="AGQ19712.1"/>
    </source>
</evidence>
<feature type="transmembrane region" description="Helical" evidence="1">
    <location>
        <begin position="248"/>
        <end position="266"/>
    </location>
</feature>
<dbReference type="GO" id="GO:0140359">
    <property type="term" value="F:ABC-type transporter activity"/>
    <property type="evidence" value="ECO:0007669"/>
    <property type="project" value="InterPro"/>
</dbReference>
<feature type="transmembrane region" description="Helical" evidence="1">
    <location>
        <begin position="79"/>
        <end position="100"/>
    </location>
</feature>
<protein>
    <submittedName>
        <fullName evidence="2">MedDCM-OCT-S40-C37-cds30</fullName>
    </submittedName>
</protein>
<keyword evidence="1" id="KW-0812">Transmembrane</keyword>
<dbReference type="AlphaFoldDB" id="S5DXJ8"/>
<proteinExistence type="predicted"/>
<organism evidence="2">
    <name type="scientific">Candidatus Actinomarina minuta</name>
    <dbReference type="NCBI Taxonomy" id="1389454"/>
    <lineage>
        <taxon>Bacteria</taxon>
        <taxon>Bacillati</taxon>
        <taxon>Actinomycetota</taxon>
        <taxon>Actinomycetes</taxon>
        <taxon>Candidatus Actinomarinidae</taxon>
        <taxon>Candidatus Actinomarinales</taxon>
        <taxon>Candidatus Actinomarineae</taxon>
        <taxon>Candidatus Actinomarinaceae</taxon>
        <taxon>Candidatus Actinomarina</taxon>
    </lineage>
</organism>
<sequence>MLNYLKYMIRVPRKFILNWAISGGVYLLILPLAFANSSVESLLIDTQREAFRGMSENDTAMSLLGISDWDNVFTLEGMVTTYFLVPFVPLLIGTATIILLNKLGSKAEEDGTFEFVASLPMTRSTVYLSQAIITVLFGLFITFAWTNIMFIPIATMELSQTLDYGPLMKATLQAALAGVSFGALGFALGAFTGKSSMAWAFGGGLMAFEYLTNSLSGTNDFFQWVDDNISSFGAYGNPYQDGLVAEDMILVIAKIIIFLAIGFIGFRNRSLNLR</sequence>
<accession>S5DXJ8</accession>
<keyword evidence="1" id="KW-1133">Transmembrane helix</keyword>
<reference evidence="2" key="1">
    <citation type="journal article" date="2013" name="Sci. Rep.">
        <title>Metagenomics uncovers a new group of low GC and ultra-small marine Actinobacteria.</title>
        <authorList>
            <person name="Ghai R."/>
            <person name="Mizuno C.M."/>
            <person name="Picazo A."/>
            <person name="Camacho A."/>
            <person name="Rodriguez-Valera F."/>
        </authorList>
    </citation>
    <scope>NUCLEOTIDE SEQUENCE</scope>
</reference>
<dbReference type="EMBL" id="KC811140">
    <property type="protein sequence ID" value="AGQ19712.1"/>
    <property type="molecule type" value="Genomic_DNA"/>
</dbReference>
<feature type="transmembrane region" description="Helical" evidence="1">
    <location>
        <begin position="131"/>
        <end position="154"/>
    </location>
</feature>